<accession>A0A815DBY3</accession>
<evidence type="ECO:0008006" key="5">
    <source>
        <dbReference type="Google" id="ProtNLM"/>
    </source>
</evidence>
<evidence type="ECO:0000313" key="4">
    <source>
        <dbReference type="Proteomes" id="UP000663834"/>
    </source>
</evidence>
<feature type="compositionally biased region" description="Basic and acidic residues" evidence="1">
    <location>
        <begin position="260"/>
        <end position="272"/>
    </location>
</feature>
<evidence type="ECO:0000256" key="1">
    <source>
        <dbReference type="SAM" id="MobiDB-lite"/>
    </source>
</evidence>
<feature type="transmembrane region" description="Helical" evidence="2">
    <location>
        <begin position="176"/>
        <end position="200"/>
    </location>
</feature>
<feature type="compositionally biased region" description="Polar residues" evidence="1">
    <location>
        <begin position="336"/>
        <end position="358"/>
    </location>
</feature>
<feature type="region of interest" description="Disordered" evidence="1">
    <location>
        <begin position="255"/>
        <end position="284"/>
    </location>
</feature>
<dbReference type="PANTHER" id="PTHR23352">
    <property type="entry name" value="NEURAL PROLIFERATION DIFFERENTIATION AND CONTROL PROTEIN-1 NPDC-1 PROTEIN"/>
    <property type="match status" value="1"/>
</dbReference>
<organism evidence="3 4">
    <name type="scientific">Rotaria magnacalcarata</name>
    <dbReference type="NCBI Taxonomy" id="392030"/>
    <lineage>
        <taxon>Eukaryota</taxon>
        <taxon>Metazoa</taxon>
        <taxon>Spiralia</taxon>
        <taxon>Gnathifera</taxon>
        <taxon>Rotifera</taxon>
        <taxon>Eurotatoria</taxon>
        <taxon>Bdelloidea</taxon>
        <taxon>Philodinida</taxon>
        <taxon>Philodinidae</taxon>
        <taxon>Rotaria</taxon>
    </lineage>
</organism>
<protein>
    <recommendedName>
        <fullName evidence="5">Neural proliferation differentiation and control protein 1</fullName>
    </recommendedName>
</protein>
<comment type="caution">
    <text evidence="3">The sequence shown here is derived from an EMBL/GenBank/DDBJ whole genome shotgun (WGS) entry which is preliminary data.</text>
</comment>
<dbReference type="PANTHER" id="PTHR23352:SF2">
    <property type="entry name" value="NEURAL PROLIFERATION DIFFERENTIATION AND CONTROL PROTEIN 1"/>
    <property type="match status" value="1"/>
</dbReference>
<keyword evidence="2" id="KW-0812">Transmembrane</keyword>
<name>A0A815DBY3_9BILA</name>
<keyword evidence="2" id="KW-1133">Transmembrane helix</keyword>
<proteinExistence type="predicted"/>
<reference evidence="3" key="1">
    <citation type="submission" date="2021-02" db="EMBL/GenBank/DDBJ databases">
        <authorList>
            <person name="Nowell W R."/>
        </authorList>
    </citation>
    <scope>NUCLEOTIDE SEQUENCE</scope>
</reference>
<dbReference type="EMBL" id="CAJNOW010000834">
    <property type="protein sequence ID" value="CAF1295881.1"/>
    <property type="molecule type" value="Genomic_DNA"/>
</dbReference>
<dbReference type="GO" id="GO:0016020">
    <property type="term" value="C:membrane"/>
    <property type="evidence" value="ECO:0007669"/>
    <property type="project" value="InterPro"/>
</dbReference>
<evidence type="ECO:0000313" key="3">
    <source>
        <dbReference type="EMBL" id="CAF1295881.1"/>
    </source>
</evidence>
<dbReference type="Proteomes" id="UP000663834">
    <property type="component" value="Unassembled WGS sequence"/>
</dbReference>
<dbReference type="OrthoDB" id="6270617at2759"/>
<sequence>MKIFVSSNIALFIVIVTTTIDASRIFYLPLPKIHSSHQRIETPKPIEETTKKPISDEFIPPSAIEQDEIEKRGDDFDWETLIDQEAPIKRRITVNEVLPESPKSLPEGFPFEKPIKSKVNDDSEIQATINEKPQLNNQQLLEEPWMADSAHARVERLQSNPALSAIERKQRRNDTLFIVVIGTCCLVGVVGLIAAAIFWYKIQKRAAAAVDAEYPSYGVTGPNASVGKISPSSTMSDRKLAQSAQMFHYQQQRQQMMAQEKAHLDAKPVHSDDSDDEAPAGGDYTVYECPGLAPVYDSDDEAPAGGDYTVYECPGLAPTGEMEVRNPLFAEPDSSLIPSTPSSNPAINNHYPQLSSSPTKEKVLP</sequence>
<feature type="region of interest" description="Disordered" evidence="1">
    <location>
        <begin position="315"/>
        <end position="365"/>
    </location>
</feature>
<dbReference type="InterPro" id="IPR009635">
    <property type="entry name" value="NPDC1"/>
</dbReference>
<keyword evidence="2" id="KW-0472">Membrane</keyword>
<gene>
    <name evidence="3" type="ORF">KQP761_LOCUS4526</name>
</gene>
<dbReference type="AlphaFoldDB" id="A0A815DBY3"/>
<dbReference type="Pfam" id="PF06809">
    <property type="entry name" value="NPDC1"/>
    <property type="match status" value="2"/>
</dbReference>
<evidence type="ECO:0000256" key="2">
    <source>
        <dbReference type="SAM" id="Phobius"/>
    </source>
</evidence>